<feature type="domain" description="PH" evidence="2">
    <location>
        <begin position="520"/>
        <end position="625"/>
    </location>
</feature>
<feature type="compositionally biased region" description="Basic and acidic residues" evidence="1">
    <location>
        <begin position="449"/>
        <end position="477"/>
    </location>
</feature>
<dbReference type="PROSITE" id="PS51263">
    <property type="entry name" value="ADF_H"/>
    <property type="match status" value="1"/>
</dbReference>
<gene>
    <name evidence="4" type="ORF">CCMP2556_LOCUS2035</name>
</gene>
<accession>A0ABP0HLZ3</accession>
<organism evidence="4 5">
    <name type="scientific">Durusdinium trenchii</name>
    <dbReference type="NCBI Taxonomy" id="1381693"/>
    <lineage>
        <taxon>Eukaryota</taxon>
        <taxon>Sar</taxon>
        <taxon>Alveolata</taxon>
        <taxon>Dinophyceae</taxon>
        <taxon>Suessiales</taxon>
        <taxon>Symbiodiniaceae</taxon>
        <taxon>Durusdinium</taxon>
    </lineage>
</organism>
<feature type="region of interest" description="Disordered" evidence="1">
    <location>
        <begin position="449"/>
        <end position="524"/>
    </location>
</feature>
<dbReference type="PANTHER" id="PTHR10829:SF25">
    <property type="entry name" value="DREBRIN-LIKE PROTEIN"/>
    <property type="match status" value="1"/>
</dbReference>
<evidence type="ECO:0000259" key="3">
    <source>
        <dbReference type="PROSITE" id="PS51263"/>
    </source>
</evidence>
<reference evidence="4 5" key="1">
    <citation type="submission" date="2024-02" db="EMBL/GenBank/DDBJ databases">
        <authorList>
            <person name="Chen Y."/>
            <person name="Shah S."/>
            <person name="Dougan E. K."/>
            <person name="Thang M."/>
            <person name="Chan C."/>
        </authorList>
    </citation>
    <scope>NUCLEOTIDE SEQUENCE [LARGE SCALE GENOMIC DNA]</scope>
</reference>
<name>A0ABP0HLZ3_9DINO</name>
<dbReference type="CDD" id="cd00821">
    <property type="entry name" value="PH"/>
    <property type="match status" value="1"/>
</dbReference>
<dbReference type="InterPro" id="IPR011993">
    <property type="entry name" value="PH-like_dom_sf"/>
</dbReference>
<evidence type="ECO:0000313" key="5">
    <source>
        <dbReference type="Proteomes" id="UP001642484"/>
    </source>
</evidence>
<evidence type="ECO:0000313" key="4">
    <source>
        <dbReference type="EMBL" id="CAK8990384.1"/>
    </source>
</evidence>
<dbReference type="Proteomes" id="UP001642484">
    <property type="component" value="Unassembled WGS sequence"/>
</dbReference>
<feature type="compositionally biased region" description="Low complexity" evidence="1">
    <location>
        <begin position="377"/>
        <end position="387"/>
    </location>
</feature>
<dbReference type="InterPro" id="IPR001849">
    <property type="entry name" value="PH_domain"/>
</dbReference>
<dbReference type="PROSITE" id="PS50003">
    <property type="entry name" value="PH_DOMAIN"/>
    <property type="match status" value="1"/>
</dbReference>
<feature type="compositionally biased region" description="Polar residues" evidence="1">
    <location>
        <begin position="505"/>
        <end position="521"/>
    </location>
</feature>
<comment type="caution">
    <text evidence="4">The sequence shown here is derived from an EMBL/GenBank/DDBJ whole genome shotgun (WGS) entry which is preliminary data.</text>
</comment>
<feature type="compositionally biased region" description="Basic and acidic residues" evidence="1">
    <location>
        <begin position="388"/>
        <end position="397"/>
    </location>
</feature>
<dbReference type="EMBL" id="CAXAMN010000736">
    <property type="protein sequence ID" value="CAK8990384.1"/>
    <property type="molecule type" value="Genomic_DNA"/>
</dbReference>
<dbReference type="InterPro" id="IPR029006">
    <property type="entry name" value="ADF-H/Gelsolin-like_dom_sf"/>
</dbReference>
<protein>
    <recommendedName>
        <fullName evidence="6">PH domain-containing protein</fullName>
    </recommendedName>
</protein>
<keyword evidence="5" id="KW-1185">Reference proteome</keyword>
<feature type="region of interest" description="Disordered" evidence="1">
    <location>
        <begin position="377"/>
        <end position="426"/>
    </location>
</feature>
<sequence>MAGRRGGSVSSAEASLLAAGTGGVEELCEHLADDTVAWALLRWEVGSGTFVRSKLVAIHFNGEEVPAVRRGRLNARSGEVLAMLGKAHATLEVKRKEDLHLDFMCERLMKVLTADVMEKSMSAEALRKDYEALIAERKLRKATSQKSVGPRTAKENQKQISVDRALAAVGDATGPYNWVLLEPEKFELHNAGYGGLLEMKVWLAEDLVLFGVIRFTFGRETASSVEGMTASPKVVKYIFVHWVGPNVSAVRRGKWNAKQQQADAQVRAICSITFRREAHSLDDLDLADLISELWRLAVVDGAITDAGKSQISVEEYMASLALEQQKQLEAELEEFGSDSASRMCTDLHTCVDSVREAGGEMNWVLLGMQKREAPAQAAGAKEAAANAKKAEEERLAKEAAANAKKAEEERLATEAAAEAKKVEDERCAREAAANTKKVEEERLAKEAAAEAKKVEEEGRAKEAAANTKKAEEERLAKEVVQGEPASSRPRADSPFLTEEARPSESVISTRSSRPGQASTEPRMSGPLKLKSGWGWWWAKRHVKLTGGKLQWWRKAAEGLPDVEYRLSDGLTRWVLARHEGTDLEMRCESRDNHHGSKAVGERVILRAPSEAEAQKWKDALMEQMEYVEMLLAWPMHLDGRQGDIRNYGIEYP</sequence>
<dbReference type="PANTHER" id="PTHR10829">
    <property type="entry name" value="CORTACTIN AND DREBRIN"/>
    <property type="match status" value="1"/>
</dbReference>
<feature type="compositionally biased region" description="Basic and acidic residues" evidence="1">
    <location>
        <begin position="404"/>
        <end position="426"/>
    </location>
</feature>
<evidence type="ECO:0000259" key="2">
    <source>
        <dbReference type="PROSITE" id="PS50003"/>
    </source>
</evidence>
<dbReference type="SUPFAM" id="SSF55753">
    <property type="entry name" value="Actin depolymerizing proteins"/>
    <property type="match status" value="2"/>
</dbReference>
<dbReference type="SUPFAM" id="SSF50729">
    <property type="entry name" value="PH domain-like"/>
    <property type="match status" value="1"/>
</dbReference>
<dbReference type="Gene3D" id="3.40.20.10">
    <property type="entry name" value="Severin"/>
    <property type="match status" value="2"/>
</dbReference>
<feature type="domain" description="ADF-H" evidence="3">
    <location>
        <begin position="1"/>
        <end position="109"/>
    </location>
</feature>
<proteinExistence type="predicted"/>
<dbReference type="Pfam" id="PF00241">
    <property type="entry name" value="Cofilin_ADF"/>
    <property type="match status" value="1"/>
</dbReference>
<evidence type="ECO:0008006" key="6">
    <source>
        <dbReference type="Google" id="ProtNLM"/>
    </source>
</evidence>
<dbReference type="SMART" id="SM00233">
    <property type="entry name" value="PH"/>
    <property type="match status" value="1"/>
</dbReference>
<dbReference type="Gene3D" id="2.30.29.30">
    <property type="entry name" value="Pleckstrin-homology domain (PH domain)/Phosphotyrosine-binding domain (PTB)"/>
    <property type="match status" value="1"/>
</dbReference>
<dbReference type="InterPro" id="IPR002108">
    <property type="entry name" value="ADF-H"/>
</dbReference>
<evidence type="ECO:0000256" key="1">
    <source>
        <dbReference type="SAM" id="MobiDB-lite"/>
    </source>
</evidence>